<reference evidence="1 2" key="1">
    <citation type="submission" date="2018-08" db="EMBL/GenBank/DDBJ databases">
        <title>Bacillus jemisoniae sp. nov., Bacillus chryseoplanitiae sp. nov., Bacillus resnikiae sp. nov., and Bacillus frankliniae sp. nov., isolated from Viking spacecraft and associated surfaces.</title>
        <authorList>
            <person name="Seuylemezian A."/>
            <person name="Vaishampayan P."/>
        </authorList>
    </citation>
    <scope>NUCLEOTIDE SEQUENCE [LARGE SCALE GENOMIC DNA]</scope>
    <source>
        <strain evidence="1 2">JJ-247</strain>
    </source>
</reference>
<dbReference type="RefSeq" id="WP_119114224.1">
    <property type="nucleotide sequence ID" value="NZ_CBCSEO010000030.1"/>
</dbReference>
<dbReference type="InterPro" id="IPR053154">
    <property type="entry name" value="c-di-AMP_regulator"/>
</dbReference>
<dbReference type="PANTHER" id="PTHR37804">
    <property type="entry name" value="CDAA REGULATORY PROTEIN CDAR"/>
    <property type="match status" value="1"/>
</dbReference>
<dbReference type="EMBL" id="QWVT01000032">
    <property type="protein sequence ID" value="RID82774.1"/>
    <property type="molecule type" value="Genomic_DNA"/>
</dbReference>
<proteinExistence type="predicted"/>
<dbReference type="OrthoDB" id="2960905at2"/>
<dbReference type="Proteomes" id="UP000265816">
    <property type="component" value="Unassembled WGS sequence"/>
</dbReference>
<evidence type="ECO:0000313" key="2">
    <source>
        <dbReference type="Proteomes" id="UP000265816"/>
    </source>
</evidence>
<keyword evidence="2" id="KW-1185">Reference proteome</keyword>
<protein>
    <submittedName>
        <fullName evidence="1">YbbR-like domain-containing protein</fullName>
    </submittedName>
</protein>
<name>A0A398B0G1_9BACI</name>
<comment type="caution">
    <text evidence="1">The sequence shown here is derived from an EMBL/GenBank/DDBJ whole genome shotgun (WGS) entry which is preliminary data.</text>
</comment>
<dbReference type="Gene3D" id="2.170.120.30">
    <property type="match status" value="2"/>
</dbReference>
<organism evidence="1 2">
    <name type="scientific">Mesobacillus zeae</name>
    <dbReference type="NCBI Taxonomy" id="1917180"/>
    <lineage>
        <taxon>Bacteria</taxon>
        <taxon>Bacillati</taxon>
        <taxon>Bacillota</taxon>
        <taxon>Bacilli</taxon>
        <taxon>Bacillales</taxon>
        <taxon>Bacillaceae</taxon>
        <taxon>Mesobacillus</taxon>
    </lineage>
</organism>
<accession>A0A398B0G1</accession>
<dbReference type="AlphaFoldDB" id="A0A398B0G1"/>
<gene>
    <name evidence="1" type="ORF">D1970_17885</name>
</gene>
<dbReference type="PANTHER" id="PTHR37804:SF1">
    <property type="entry name" value="CDAA REGULATORY PROTEIN CDAR"/>
    <property type="match status" value="1"/>
</dbReference>
<dbReference type="Gene3D" id="2.170.120.40">
    <property type="entry name" value="YbbR-like domain"/>
    <property type="match status" value="2"/>
</dbReference>
<dbReference type="Pfam" id="PF07949">
    <property type="entry name" value="YbbR"/>
    <property type="match status" value="3"/>
</dbReference>
<dbReference type="InterPro" id="IPR012505">
    <property type="entry name" value="YbbR"/>
</dbReference>
<sequence>MDRWLDNPWFMKAVALVLAMLLFASVPDTSRDKPLEINVPSSTITETLNNVQVKSYYDTENLVVSGVPESVDVTIKGPKNIVQQTKGFRDFEVYTDLTKLGMGEHEVPFKVKGISDRLKVTISPKYADVSIQERMTKEFKVDAEFNRDMVEDGYSADAPSVTPGKVKITGAKNLIEKISYVKATVNLNEPISETVEKNAIIQAFDRNMNKLDVMVEPKIVKVTIPVKSSSKNVPIEIQQSGNPVPGVSIESMTLDKKEATIIADPDVLKDVEKVRVEVDISKITDDTEITLPVIISNGVVSVTPETAVLKIEVSKQGESKEENQEDGEKEKTVSNIPIGVEGTGDEYDVSFINPANGRLNLSVWGTRDAISSLGADDINLLVNVSGLQEGEHEVAIRVSVPDNVRWKLSNQTANISVSKREA</sequence>
<evidence type="ECO:0000313" key="1">
    <source>
        <dbReference type="EMBL" id="RID82774.1"/>
    </source>
</evidence>